<organism evidence="1 2">
    <name type="scientific">Dendrobium nobile</name>
    <name type="common">Orchid</name>
    <dbReference type="NCBI Taxonomy" id="94219"/>
    <lineage>
        <taxon>Eukaryota</taxon>
        <taxon>Viridiplantae</taxon>
        <taxon>Streptophyta</taxon>
        <taxon>Embryophyta</taxon>
        <taxon>Tracheophyta</taxon>
        <taxon>Spermatophyta</taxon>
        <taxon>Magnoliopsida</taxon>
        <taxon>Liliopsida</taxon>
        <taxon>Asparagales</taxon>
        <taxon>Orchidaceae</taxon>
        <taxon>Epidendroideae</taxon>
        <taxon>Malaxideae</taxon>
        <taxon>Dendrobiinae</taxon>
        <taxon>Dendrobium</taxon>
    </lineage>
</organism>
<evidence type="ECO:0000313" key="2">
    <source>
        <dbReference type="Proteomes" id="UP000829196"/>
    </source>
</evidence>
<dbReference type="AlphaFoldDB" id="A0A8T3BY06"/>
<reference evidence="1" key="1">
    <citation type="journal article" date="2022" name="Front. Genet.">
        <title>Chromosome-Scale Assembly of the Dendrobium nobile Genome Provides Insights Into the Molecular Mechanism of the Biosynthesis of the Medicinal Active Ingredient of Dendrobium.</title>
        <authorList>
            <person name="Xu Q."/>
            <person name="Niu S.-C."/>
            <person name="Li K.-L."/>
            <person name="Zheng P.-J."/>
            <person name="Zhang X.-J."/>
            <person name="Jia Y."/>
            <person name="Liu Y."/>
            <person name="Niu Y.-X."/>
            <person name="Yu L.-H."/>
            <person name="Chen D.-F."/>
            <person name="Zhang G.-Q."/>
        </authorList>
    </citation>
    <scope>NUCLEOTIDE SEQUENCE</scope>
    <source>
        <tissue evidence="1">Leaf</tissue>
    </source>
</reference>
<gene>
    <name evidence="1" type="ORF">KFK09_003503</name>
</gene>
<dbReference type="Proteomes" id="UP000829196">
    <property type="component" value="Unassembled WGS sequence"/>
</dbReference>
<evidence type="ECO:0000313" key="1">
    <source>
        <dbReference type="EMBL" id="KAI0524139.1"/>
    </source>
</evidence>
<sequence>MIFCCSASLLRRRCRDCTGRFFGSFVLRPSWLFDFAPSSTFPSCRIESYDILIRFNNGSTLALKIYSICLRELILKVRDLFTRSDLKGSYSSSKEKWQSSD</sequence>
<accession>A0A8T3BY06</accession>
<keyword evidence="2" id="KW-1185">Reference proteome</keyword>
<name>A0A8T3BY06_DENNO</name>
<protein>
    <submittedName>
        <fullName evidence="1">Uncharacterized protein</fullName>
    </submittedName>
</protein>
<comment type="caution">
    <text evidence="1">The sequence shown here is derived from an EMBL/GenBank/DDBJ whole genome shotgun (WGS) entry which is preliminary data.</text>
</comment>
<proteinExistence type="predicted"/>
<dbReference type="EMBL" id="JAGYWB010000004">
    <property type="protein sequence ID" value="KAI0524139.1"/>
    <property type="molecule type" value="Genomic_DNA"/>
</dbReference>